<dbReference type="AlphaFoldDB" id="A0AAW2BN89"/>
<evidence type="ECO:0000313" key="2">
    <source>
        <dbReference type="Proteomes" id="UP001459277"/>
    </source>
</evidence>
<proteinExistence type="predicted"/>
<reference evidence="1 2" key="1">
    <citation type="submission" date="2024-01" db="EMBL/GenBank/DDBJ databases">
        <title>A telomere-to-telomere, gap-free genome of sweet tea (Lithocarpus litseifolius).</title>
        <authorList>
            <person name="Zhou J."/>
        </authorList>
    </citation>
    <scope>NUCLEOTIDE SEQUENCE [LARGE SCALE GENOMIC DNA]</scope>
    <source>
        <strain evidence="1">Zhou-2022a</strain>
        <tissue evidence="1">Leaf</tissue>
    </source>
</reference>
<gene>
    <name evidence="1" type="ORF">SO802_030481</name>
</gene>
<sequence>MFRNPSNPPQANPDLVAILPADELFFDGKLVPLQLSSVKLERANPPENRKVHPPEIENHWPIVNSSARPDQVQGGDMVADFRDGQRLAQKDKSFAKPRIGKQGCV</sequence>
<comment type="caution">
    <text evidence="1">The sequence shown here is derived from an EMBL/GenBank/DDBJ whole genome shotgun (WGS) entry which is preliminary data.</text>
</comment>
<protein>
    <submittedName>
        <fullName evidence="1">Uncharacterized protein</fullName>
    </submittedName>
</protein>
<name>A0AAW2BN89_9ROSI</name>
<dbReference type="Proteomes" id="UP001459277">
    <property type="component" value="Unassembled WGS sequence"/>
</dbReference>
<dbReference type="EMBL" id="JAZDWU010000011">
    <property type="protein sequence ID" value="KAK9985530.1"/>
    <property type="molecule type" value="Genomic_DNA"/>
</dbReference>
<keyword evidence="2" id="KW-1185">Reference proteome</keyword>
<accession>A0AAW2BN89</accession>
<evidence type="ECO:0000313" key="1">
    <source>
        <dbReference type="EMBL" id="KAK9985530.1"/>
    </source>
</evidence>
<organism evidence="1 2">
    <name type="scientific">Lithocarpus litseifolius</name>
    <dbReference type="NCBI Taxonomy" id="425828"/>
    <lineage>
        <taxon>Eukaryota</taxon>
        <taxon>Viridiplantae</taxon>
        <taxon>Streptophyta</taxon>
        <taxon>Embryophyta</taxon>
        <taxon>Tracheophyta</taxon>
        <taxon>Spermatophyta</taxon>
        <taxon>Magnoliopsida</taxon>
        <taxon>eudicotyledons</taxon>
        <taxon>Gunneridae</taxon>
        <taxon>Pentapetalae</taxon>
        <taxon>rosids</taxon>
        <taxon>fabids</taxon>
        <taxon>Fagales</taxon>
        <taxon>Fagaceae</taxon>
        <taxon>Lithocarpus</taxon>
    </lineage>
</organism>